<feature type="compositionally biased region" description="Polar residues" evidence="1">
    <location>
        <begin position="159"/>
        <end position="168"/>
    </location>
</feature>
<feature type="region of interest" description="Disordered" evidence="1">
    <location>
        <begin position="814"/>
        <end position="850"/>
    </location>
</feature>
<dbReference type="GO" id="GO:0003723">
    <property type="term" value="F:RNA binding"/>
    <property type="evidence" value="ECO:0007669"/>
    <property type="project" value="TreeGrafter"/>
</dbReference>
<feature type="compositionally biased region" description="Gly residues" evidence="1">
    <location>
        <begin position="103"/>
        <end position="123"/>
    </location>
</feature>
<feature type="region of interest" description="Disordered" evidence="1">
    <location>
        <begin position="752"/>
        <end position="787"/>
    </location>
</feature>
<dbReference type="OrthoDB" id="1896853at2759"/>
<dbReference type="InterPro" id="IPR043151">
    <property type="entry name" value="BAH_sf"/>
</dbReference>
<dbReference type="PROSITE" id="PS51038">
    <property type="entry name" value="BAH"/>
    <property type="match status" value="1"/>
</dbReference>
<feature type="compositionally biased region" description="Gly residues" evidence="1">
    <location>
        <begin position="222"/>
        <end position="250"/>
    </location>
</feature>
<name>A0A6A4LY09_9ERIC</name>
<dbReference type="Pfam" id="PF01426">
    <property type="entry name" value="BAH"/>
    <property type="match status" value="1"/>
</dbReference>
<dbReference type="FunFam" id="2.30.30.490:FF:000017">
    <property type="entry name" value="Bromo-adjacent homology (BAH) domain-containing protein"/>
    <property type="match status" value="1"/>
</dbReference>
<evidence type="ECO:0000256" key="1">
    <source>
        <dbReference type="SAM" id="MobiDB-lite"/>
    </source>
</evidence>
<accession>A0A6A4LY09</accession>
<dbReference type="SMART" id="SM00439">
    <property type="entry name" value="BAH"/>
    <property type="match status" value="1"/>
</dbReference>
<evidence type="ECO:0000313" key="3">
    <source>
        <dbReference type="EMBL" id="KAE9459188.1"/>
    </source>
</evidence>
<feature type="non-terminal residue" evidence="3">
    <location>
        <position position="1"/>
    </location>
</feature>
<dbReference type="Proteomes" id="UP000428333">
    <property type="component" value="Linkage Group LG05"/>
</dbReference>
<dbReference type="InterPro" id="IPR001025">
    <property type="entry name" value="BAH_dom"/>
</dbReference>
<dbReference type="EMBL" id="QEFC01001190">
    <property type="protein sequence ID" value="KAE9459188.1"/>
    <property type="molecule type" value="Genomic_DNA"/>
</dbReference>
<organism evidence="3 4">
    <name type="scientific">Rhododendron williamsianum</name>
    <dbReference type="NCBI Taxonomy" id="262921"/>
    <lineage>
        <taxon>Eukaryota</taxon>
        <taxon>Viridiplantae</taxon>
        <taxon>Streptophyta</taxon>
        <taxon>Embryophyta</taxon>
        <taxon>Tracheophyta</taxon>
        <taxon>Spermatophyta</taxon>
        <taxon>Magnoliopsida</taxon>
        <taxon>eudicotyledons</taxon>
        <taxon>Gunneridae</taxon>
        <taxon>Pentapetalae</taxon>
        <taxon>asterids</taxon>
        <taxon>Ericales</taxon>
        <taxon>Ericaceae</taxon>
        <taxon>Ericoideae</taxon>
        <taxon>Rhodoreae</taxon>
        <taxon>Rhododendron</taxon>
    </lineage>
</organism>
<gene>
    <name evidence="3" type="ORF">C3L33_08908</name>
</gene>
<evidence type="ECO:0000313" key="4">
    <source>
        <dbReference type="Proteomes" id="UP000428333"/>
    </source>
</evidence>
<keyword evidence="4" id="KW-1185">Reference proteome</keyword>
<dbReference type="GO" id="GO:0003682">
    <property type="term" value="F:chromatin binding"/>
    <property type="evidence" value="ECO:0007669"/>
    <property type="project" value="InterPro"/>
</dbReference>
<dbReference type="AlphaFoldDB" id="A0A6A4LY09"/>
<sequence length="906" mass="98152">VDPDSFTFYELMDVIKEIGYTVQEDNISVYYTPPLPDINNGFVALTNHDDMVNMFAAHMLNGIKYFSIDIYVDCPNVVDSEDEELIGVDQGCITELRGDQQVGEGGGQGGGDQYGEVGVGEGHGGGDQHGEVGVGVGVGVEGGDEDGEVGLRSEWLPNDDSSTSTASFSGVEESSDEEQEESIPLEMAMVEDLEMIIAEERGLVPCTSSGREKDNNTRSGRGARGGKIGHYGGTGTRGRGGRGKVGGRWGGAQKIGRGGTMVVGGTGRGYDPAPNKGQVVVGGRGRGRGRGRGGSTPALPGVVIKERCQQNGGHKGKCQEPTIGKGNTSYCKSQSANSKVWRCRNCCPKGWSTNPQVIELIIVLIEAQWMVTMMIQQYIFLSYRVSGKIHHKECFPSDHLIYQMRAATTTALGGVAACAKLLADQEDRGIQCLVATIIERPTGMSHSGEACKIENLEFKWGQKKTTGGKNVEVQCYESFTYDGVDYSLYDCVYMHSDEETKPYIGKLIKIWETVGKTKKVKIRWFFHSSEIINWLGDEDAHANEIFLASGEGVGVANTNPLEAIAGKCNVVCISKDSRNPQPSEQELQMADYVFYRTFDVGNRTISDKMDDKVAGLAVTFLFNRKEGECIGNVPKLDADKKEEPLEFKTAKTDENSIDLVERGREDIKGSLVGKISLSDAKPACGAALYSNDVATTSGGQGSLVGDKATTCGMESDRNEMKKSKLPADHEYKCKIAVCGNASKPLVTTITSSEKKPKVVPTKEFSGSDKGVKSAKDTGALDDRPSKKARVDCSVRLTENRNDIGVQRLSINSDMNKGKELAAPLTSGRGSKTEVSSHWPDNDPKQKTNEKTTKLSNWKLLMSVRNFQGQGRKTEGNTFEITRKPANASALPVPHGLTPWFDLLFVT</sequence>
<evidence type="ECO:0000259" key="2">
    <source>
        <dbReference type="PROSITE" id="PS51038"/>
    </source>
</evidence>
<proteinExistence type="predicted"/>
<dbReference type="PANTHER" id="PTHR47073:SF2">
    <property type="entry name" value="PROTEIN ANTI-SILENCING 1"/>
    <property type="match status" value="1"/>
</dbReference>
<comment type="caution">
    <text evidence="3">The sequence shown here is derived from an EMBL/GenBank/DDBJ whole genome shotgun (WGS) entry which is preliminary data.</text>
</comment>
<feature type="compositionally biased region" description="Gly residues" evidence="1">
    <location>
        <begin position="131"/>
        <end position="141"/>
    </location>
</feature>
<feature type="domain" description="BAH" evidence="2">
    <location>
        <begin position="484"/>
        <end position="609"/>
    </location>
</feature>
<feature type="region of interest" description="Disordered" evidence="1">
    <location>
        <begin position="205"/>
        <end position="299"/>
    </location>
</feature>
<feature type="compositionally biased region" description="Acidic residues" evidence="1">
    <location>
        <begin position="173"/>
        <end position="183"/>
    </location>
</feature>
<feature type="compositionally biased region" description="Basic and acidic residues" evidence="1">
    <location>
        <begin position="765"/>
        <end position="787"/>
    </location>
</feature>
<protein>
    <recommendedName>
        <fullName evidence="2">BAH domain-containing protein</fullName>
    </recommendedName>
</protein>
<feature type="region of interest" description="Disordered" evidence="1">
    <location>
        <begin position="100"/>
        <end position="183"/>
    </location>
</feature>
<feature type="compositionally biased region" description="Gly residues" evidence="1">
    <location>
        <begin position="256"/>
        <end position="268"/>
    </location>
</feature>
<dbReference type="Gene3D" id="2.30.30.490">
    <property type="match status" value="1"/>
</dbReference>
<reference evidence="3 4" key="1">
    <citation type="journal article" date="2019" name="Genome Biol. Evol.">
        <title>The Rhododendron genome and chromosomal organization provide insight into shared whole-genome duplications across the heath family (Ericaceae).</title>
        <authorList>
            <person name="Soza V.L."/>
            <person name="Lindsley D."/>
            <person name="Waalkes A."/>
            <person name="Ramage E."/>
            <person name="Patwardhan R.P."/>
            <person name="Burton J.N."/>
            <person name="Adey A."/>
            <person name="Kumar A."/>
            <person name="Qiu R."/>
            <person name="Shendure J."/>
            <person name="Hall B."/>
        </authorList>
    </citation>
    <scope>NUCLEOTIDE SEQUENCE [LARGE SCALE GENOMIC DNA]</scope>
    <source>
        <strain evidence="3">RSF 1966-606</strain>
    </source>
</reference>
<feature type="compositionally biased region" description="Basic and acidic residues" evidence="1">
    <location>
        <begin position="839"/>
        <end position="850"/>
    </location>
</feature>
<dbReference type="PANTHER" id="PTHR47073">
    <property type="entry name" value="PROTEIN ANTI-SILENCING 1"/>
    <property type="match status" value="1"/>
</dbReference>